<name>A0A3B1CT42_9ZZZZ</name>
<sequence>VVKILKIKKNIITISGIDAFNNTPLIDIKPYIKNLDSKEDANLGWVNIAEFDKHLKTHIAGTPHKH</sequence>
<evidence type="ECO:0000256" key="2">
    <source>
        <dbReference type="ARBA" id="ARBA00033753"/>
    </source>
</evidence>
<accession>A0A3B1CT42</accession>
<dbReference type="AlphaFoldDB" id="A0A3B1CT42"/>
<proteinExistence type="inferred from homology"/>
<dbReference type="PROSITE" id="PS51668">
    <property type="entry name" value="TSAA_2"/>
    <property type="match status" value="1"/>
</dbReference>
<dbReference type="InterPro" id="IPR023370">
    <property type="entry name" value="TrmO-like_N"/>
</dbReference>
<evidence type="ECO:0000259" key="3">
    <source>
        <dbReference type="PROSITE" id="PS51668"/>
    </source>
</evidence>
<evidence type="ECO:0000256" key="1">
    <source>
        <dbReference type="ARBA" id="ARBA00022691"/>
    </source>
</evidence>
<reference evidence="4" key="1">
    <citation type="submission" date="2018-06" db="EMBL/GenBank/DDBJ databases">
        <authorList>
            <person name="Zhirakovskaya E."/>
        </authorList>
    </citation>
    <scope>NUCLEOTIDE SEQUENCE</scope>
</reference>
<dbReference type="PANTHER" id="PTHR12818:SF0">
    <property type="entry name" value="TRNA (ADENINE(37)-N6)-METHYLTRANSFERASE"/>
    <property type="match status" value="1"/>
</dbReference>
<keyword evidence="1" id="KW-0949">S-adenosyl-L-methionine</keyword>
<dbReference type="Pfam" id="PF01980">
    <property type="entry name" value="TrmO_N"/>
    <property type="match status" value="1"/>
</dbReference>
<dbReference type="InterPro" id="IPR040372">
    <property type="entry name" value="YaeB-like"/>
</dbReference>
<protein>
    <submittedName>
        <fullName evidence="4">COG1720: Uncharacterized conserved protein</fullName>
    </submittedName>
</protein>
<dbReference type="Gene3D" id="2.40.30.70">
    <property type="entry name" value="YaeB-like"/>
    <property type="match status" value="1"/>
</dbReference>
<dbReference type="EMBL" id="UOGD01000312">
    <property type="protein sequence ID" value="VAX25840.1"/>
    <property type="molecule type" value="Genomic_DNA"/>
</dbReference>
<feature type="domain" description="TsaA-like" evidence="3">
    <location>
        <begin position="1"/>
        <end position="40"/>
    </location>
</feature>
<feature type="non-terminal residue" evidence="4">
    <location>
        <position position="1"/>
    </location>
</feature>
<comment type="similarity">
    <text evidence="2">Belongs to the tRNA methyltransferase O family.</text>
</comment>
<evidence type="ECO:0000313" key="4">
    <source>
        <dbReference type="EMBL" id="VAX25840.1"/>
    </source>
</evidence>
<dbReference type="InterPro" id="IPR036414">
    <property type="entry name" value="YaeB_N_sf"/>
</dbReference>
<gene>
    <name evidence="4" type="ORF">MNBD_IGNAVI01-381</name>
</gene>
<dbReference type="InterPro" id="IPR036413">
    <property type="entry name" value="YaeB-like_sf"/>
</dbReference>
<dbReference type="SUPFAM" id="SSF118196">
    <property type="entry name" value="YaeB-like"/>
    <property type="match status" value="1"/>
</dbReference>
<dbReference type="PANTHER" id="PTHR12818">
    <property type="entry name" value="TRNA (ADENINE(37)-N6)-METHYLTRANSFERASE"/>
    <property type="match status" value="1"/>
</dbReference>
<organism evidence="4">
    <name type="scientific">hydrothermal vent metagenome</name>
    <dbReference type="NCBI Taxonomy" id="652676"/>
    <lineage>
        <taxon>unclassified sequences</taxon>
        <taxon>metagenomes</taxon>
        <taxon>ecological metagenomes</taxon>
    </lineage>
</organism>